<accession>A0A8B8CE41</accession>
<evidence type="ECO:0000256" key="5">
    <source>
        <dbReference type="ARBA" id="ARBA00023136"/>
    </source>
</evidence>
<keyword evidence="5 7" id="KW-0472">Membrane</keyword>
<dbReference type="Pfam" id="PF04505">
    <property type="entry name" value="CD225"/>
    <property type="match status" value="1"/>
</dbReference>
<dbReference type="Proteomes" id="UP000694844">
    <property type="component" value="Chromosome 2"/>
</dbReference>
<feature type="region of interest" description="Disordered" evidence="6">
    <location>
        <begin position="1"/>
        <end position="76"/>
    </location>
</feature>
<name>A0A8B8CE41_CRAVI</name>
<reference evidence="9" key="1">
    <citation type="submission" date="2025-08" db="UniProtKB">
        <authorList>
            <consortium name="RefSeq"/>
        </authorList>
    </citation>
    <scope>IDENTIFICATION</scope>
    <source>
        <tissue evidence="9">Whole sample</tissue>
    </source>
</reference>
<feature type="transmembrane region" description="Helical" evidence="7">
    <location>
        <begin position="148"/>
        <end position="170"/>
    </location>
</feature>
<dbReference type="AlphaFoldDB" id="A0A8B8CE41"/>
<evidence type="ECO:0000313" key="8">
    <source>
        <dbReference type="Proteomes" id="UP000694844"/>
    </source>
</evidence>
<organism evidence="8 9">
    <name type="scientific">Crassostrea virginica</name>
    <name type="common">Eastern oyster</name>
    <dbReference type="NCBI Taxonomy" id="6565"/>
    <lineage>
        <taxon>Eukaryota</taxon>
        <taxon>Metazoa</taxon>
        <taxon>Spiralia</taxon>
        <taxon>Lophotrochozoa</taxon>
        <taxon>Mollusca</taxon>
        <taxon>Bivalvia</taxon>
        <taxon>Autobranchia</taxon>
        <taxon>Pteriomorphia</taxon>
        <taxon>Ostreida</taxon>
        <taxon>Ostreoidea</taxon>
        <taxon>Ostreidae</taxon>
        <taxon>Crassostrea</taxon>
    </lineage>
</organism>
<keyword evidence="3 7" id="KW-0812">Transmembrane</keyword>
<comment type="subcellular location">
    <subcellularLocation>
        <location evidence="1">Membrane</location>
    </subcellularLocation>
</comment>
<dbReference type="OrthoDB" id="6135187at2759"/>
<dbReference type="PANTHER" id="PTHR14948">
    <property type="entry name" value="NG5"/>
    <property type="match status" value="1"/>
</dbReference>
<evidence type="ECO:0000256" key="6">
    <source>
        <dbReference type="SAM" id="MobiDB-lite"/>
    </source>
</evidence>
<dbReference type="RefSeq" id="XP_022314043.1">
    <property type="nucleotide sequence ID" value="XM_022458335.1"/>
</dbReference>
<feature type="transmembrane region" description="Helical" evidence="7">
    <location>
        <begin position="103"/>
        <end position="127"/>
    </location>
</feature>
<proteinExistence type="inferred from homology"/>
<keyword evidence="4 7" id="KW-1133">Transmembrane helix</keyword>
<protein>
    <submittedName>
        <fullName evidence="9">Uncharacterized protein LOC111118734</fullName>
    </submittedName>
</protein>
<dbReference type="GeneID" id="111118734"/>
<dbReference type="KEGG" id="cvn:111118734"/>
<evidence type="ECO:0000256" key="2">
    <source>
        <dbReference type="ARBA" id="ARBA00006843"/>
    </source>
</evidence>
<dbReference type="PANTHER" id="PTHR14948:SF25">
    <property type="entry name" value="DUF4190 DOMAIN-CONTAINING PROTEIN"/>
    <property type="match status" value="1"/>
</dbReference>
<evidence type="ECO:0000256" key="4">
    <source>
        <dbReference type="ARBA" id="ARBA00022989"/>
    </source>
</evidence>
<feature type="compositionally biased region" description="Polar residues" evidence="6">
    <location>
        <begin position="1"/>
        <end position="47"/>
    </location>
</feature>
<evidence type="ECO:0000256" key="7">
    <source>
        <dbReference type="SAM" id="Phobius"/>
    </source>
</evidence>
<dbReference type="InterPro" id="IPR051423">
    <property type="entry name" value="CD225/Dispanin"/>
</dbReference>
<evidence type="ECO:0000313" key="9">
    <source>
        <dbReference type="RefSeq" id="XP_022314043.1"/>
    </source>
</evidence>
<dbReference type="GO" id="GO:0016020">
    <property type="term" value="C:membrane"/>
    <property type="evidence" value="ECO:0007669"/>
    <property type="project" value="UniProtKB-SubCell"/>
</dbReference>
<gene>
    <name evidence="9" type="primary">LOC111118734</name>
</gene>
<comment type="similarity">
    <text evidence="2">Belongs to the CD225/Dispanin family.</text>
</comment>
<dbReference type="InterPro" id="IPR007593">
    <property type="entry name" value="CD225/Dispanin_fam"/>
</dbReference>
<evidence type="ECO:0000256" key="1">
    <source>
        <dbReference type="ARBA" id="ARBA00004370"/>
    </source>
</evidence>
<keyword evidence="8" id="KW-1185">Reference proteome</keyword>
<evidence type="ECO:0000256" key="3">
    <source>
        <dbReference type="ARBA" id="ARBA00022692"/>
    </source>
</evidence>
<sequence length="172" mass="19063">MEDDSSTNLELRQSSSIKSAPTKSFPKTQRQESLTSSRKNSDSSAKNSIKRGLPSTASVRSGLEAGQTTHNGKDYYDEARKTVENQNRDMFDTPVLESKPSNYLWLALFTTIFCNPLTGIVAMVIAIQADNEYIRGNSRKCRRLGKTVKVISIVSIILTLIVIVTVSIVFNI</sequence>